<organism evidence="1 2">
    <name type="scientific">Tumebacillus permanentifrigoris</name>
    <dbReference type="NCBI Taxonomy" id="378543"/>
    <lineage>
        <taxon>Bacteria</taxon>
        <taxon>Bacillati</taxon>
        <taxon>Bacillota</taxon>
        <taxon>Bacilli</taxon>
        <taxon>Bacillales</taxon>
        <taxon>Alicyclobacillaceae</taxon>
        <taxon>Tumebacillus</taxon>
    </lineage>
</organism>
<sequence length="126" mass="14440">MMIDLKRCDEITCRFNAGQVTKQDLDYVREIWGEIKVVAVAVVATFREACRIFAETLSLCLSVEIPEPAEACLPLICDPDPAPQWGTFQLWEVFRYRPPTNPVLIDNKEFAIASTVFDEWVCKRAR</sequence>
<gene>
    <name evidence="1" type="ORF">C7459_12416</name>
</gene>
<dbReference type="EMBL" id="QGGL01000024">
    <property type="protein sequence ID" value="PWK05267.1"/>
    <property type="molecule type" value="Genomic_DNA"/>
</dbReference>
<evidence type="ECO:0000313" key="1">
    <source>
        <dbReference type="EMBL" id="PWK05267.1"/>
    </source>
</evidence>
<reference evidence="1 2" key="1">
    <citation type="submission" date="2018-05" db="EMBL/GenBank/DDBJ databases">
        <title>Genomic Encyclopedia of Type Strains, Phase IV (KMG-IV): sequencing the most valuable type-strain genomes for metagenomic binning, comparative biology and taxonomic classification.</title>
        <authorList>
            <person name="Goeker M."/>
        </authorList>
    </citation>
    <scope>NUCLEOTIDE SEQUENCE [LARGE SCALE GENOMIC DNA]</scope>
    <source>
        <strain evidence="1 2">DSM 18773</strain>
    </source>
</reference>
<dbReference type="Proteomes" id="UP000245634">
    <property type="component" value="Unassembled WGS sequence"/>
</dbReference>
<proteinExistence type="predicted"/>
<dbReference type="RefSeq" id="WP_109691137.1">
    <property type="nucleotide sequence ID" value="NZ_QGGL01000024.1"/>
</dbReference>
<keyword evidence="2" id="KW-1185">Reference proteome</keyword>
<accession>A0A316D2U0</accession>
<evidence type="ECO:0000313" key="2">
    <source>
        <dbReference type="Proteomes" id="UP000245634"/>
    </source>
</evidence>
<name>A0A316D2U0_9BACL</name>
<protein>
    <submittedName>
        <fullName evidence="1">Uncharacterized protein</fullName>
    </submittedName>
</protein>
<dbReference type="AlphaFoldDB" id="A0A316D2U0"/>
<comment type="caution">
    <text evidence="1">The sequence shown here is derived from an EMBL/GenBank/DDBJ whole genome shotgun (WGS) entry which is preliminary data.</text>
</comment>